<evidence type="ECO:0000313" key="2">
    <source>
        <dbReference type="Proteomes" id="UP001157137"/>
    </source>
</evidence>
<evidence type="ECO:0000313" key="1">
    <source>
        <dbReference type="EMBL" id="GLV14277.1"/>
    </source>
</evidence>
<sequence length="62" mass="7088">MIHLIARLAVSKGRFGHDELLERIDTFTLQILKEIAPILPNQPVIELMYLALDGDERTNMDV</sequence>
<name>A0AA37U8L9_9BACL</name>
<gene>
    <name evidence="1" type="ORF">Heshes_19610</name>
</gene>
<organism evidence="1 2">
    <name type="scientific">Alicyclobacillus hesperidum</name>
    <dbReference type="NCBI Taxonomy" id="89784"/>
    <lineage>
        <taxon>Bacteria</taxon>
        <taxon>Bacillati</taxon>
        <taxon>Bacillota</taxon>
        <taxon>Bacilli</taxon>
        <taxon>Bacillales</taxon>
        <taxon>Alicyclobacillaceae</taxon>
        <taxon>Alicyclobacillus</taxon>
    </lineage>
</organism>
<proteinExistence type="predicted"/>
<comment type="caution">
    <text evidence="1">The sequence shown here is derived from an EMBL/GenBank/DDBJ whole genome shotgun (WGS) entry which is preliminary data.</text>
</comment>
<dbReference type="EMBL" id="BSRA01000010">
    <property type="protein sequence ID" value="GLV14277.1"/>
    <property type="molecule type" value="Genomic_DNA"/>
</dbReference>
<dbReference type="Proteomes" id="UP001157137">
    <property type="component" value="Unassembled WGS sequence"/>
</dbReference>
<dbReference type="AlphaFoldDB" id="A0AA37U8L9"/>
<protein>
    <submittedName>
        <fullName evidence="1">Uncharacterized protein</fullName>
    </submittedName>
</protein>
<reference evidence="1" key="1">
    <citation type="submission" date="2023-02" db="EMBL/GenBank/DDBJ databases">
        <title>Proposal of a novel subspecies: Alicyclobacillus hesperidum subspecies aegle.</title>
        <authorList>
            <person name="Goto K."/>
            <person name="Fujii T."/>
            <person name="Yasui K."/>
            <person name="Mochida K."/>
            <person name="Kato-Tanaka Y."/>
            <person name="Morohoshi S."/>
            <person name="An S.Y."/>
            <person name="Kasai H."/>
            <person name="Yokota A."/>
        </authorList>
    </citation>
    <scope>NUCLEOTIDE SEQUENCE</scope>
    <source>
        <strain evidence="1">DSM 12766</strain>
    </source>
</reference>
<accession>A0AA37U8L9</accession>